<name>A0ABS5TQ33_9ACTN</name>
<dbReference type="Gene3D" id="2.40.110.10">
    <property type="entry name" value="Butyryl-CoA Dehydrogenase, subunit A, domain 2"/>
    <property type="match status" value="1"/>
</dbReference>
<evidence type="ECO:0000313" key="2">
    <source>
        <dbReference type="EMBL" id="MBT0772153.1"/>
    </source>
</evidence>
<sequence>MGVLTDPTLTARPDSAAQGTLPPQASGPTTLLSVTRHPRVDRSAPDADDQVADAVRQLLSDLGPDLLTGPLPPLWRTLAALGHADLAVARLAEGHADAVRILHEAGRSPAPGQVYGVWASASGGTGLTATRTAAGWDVNGTMRFCSGAWFLDRALTVIATDEGKLLVDVDVRAPGLTRLDDTWPALGMDASRSVDIEVHSLAVPGEAVVGGPGFYLDRPGFTIGGAGVAAVWLGGAHGVLRSLLDTTTPERASAHQLAHLGAMAVAISSADALLARLAGTAGAGLDPADMTAARSAVELAVLEVLARAPRVTGPNGLARNGEIAHRLADLEVYVRQHHAEADYEQVGARLLETGSLLGRGFR</sequence>
<keyword evidence="3" id="KW-1185">Reference proteome</keyword>
<evidence type="ECO:0008006" key="4">
    <source>
        <dbReference type="Google" id="ProtNLM"/>
    </source>
</evidence>
<feature type="region of interest" description="Disordered" evidence="1">
    <location>
        <begin position="1"/>
        <end position="31"/>
    </location>
</feature>
<proteinExistence type="predicted"/>
<dbReference type="RefSeq" id="WP_214158512.1">
    <property type="nucleotide sequence ID" value="NZ_JAHBAY010000011.1"/>
</dbReference>
<evidence type="ECO:0000313" key="3">
    <source>
        <dbReference type="Proteomes" id="UP001197247"/>
    </source>
</evidence>
<protein>
    <recommendedName>
        <fullName evidence="4">Acyl-CoA dehydrogenase</fullName>
    </recommendedName>
</protein>
<dbReference type="InterPro" id="IPR009100">
    <property type="entry name" value="AcylCoA_DH/oxidase_NM_dom_sf"/>
</dbReference>
<organism evidence="2 3">
    <name type="scientific">Kineosporia corallincola</name>
    <dbReference type="NCBI Taxonomy" id="2835133"/>
    <lineage>
        <taxon>Bacteria</taxon>
        <taxon>Bacillati</taxon>
        <taxon>Actinomycetota</taxon>
        <taxon>Actinomycetes</taxon>
        <taxon>Kineosporiales</taxon>
        <taxon>Kineosporiaceae</taxon>
        <taxon>Kineosporia</taxon>
    </lineage>
</organism>
<dbReference type="InterPro" id="IPR046373">
    <property type="entry name" value="Acyl-CoA_Oxase/DH_mid-dom_sf"/>
</dbReference>
<dbReference type="SUPFAM" id="SSF56645">
    <property type="entry name" value="Acyl-CoA dehydrogenase NM domain-like"/>
    <property type="match status" value="1"/>
</dbReference>
<reference evidence="2 3" key="1">
    <citation type="submission" date="2021-05" db="EMBL/GenBank/DDBJ databases">
        <title>Kineosporia and Streptomyces sp. nov. two new marine actinobacteria isolated from Coral.</title>
        <authorList>
            <person name="Buangrab K."/>
            <person name="Sutthacheep M."/>
            <person name="Yeemin T."/>
            <person name="Harunari E."/>
            <person name="Igarashi Y."/>
            <person name="Kanchanasin P."/>
            <person name="Tanasupawat S."/>
            <person name="Phongsopitanun W."/>
        </authorList>
    </citation>
    <scope>NUCLEOTIDE SEQUENCE [LARGE SCALE GENOMIC DNA]</scope>
    <source>
        <strain evidence="2 3">J2-2</strain>
    </source>
</reference>
<gene>
    <name evidence="2" type="ORF">KIH74_24630</name>
</gene>
<dbReference type="EMBL" id="JAHBAY010000011">
    <property type="protein sequence ID" value="MBT0772153.1"/>
    <property type="molecule type" value="Genomic_DNA"/>
</dbReference>
<accession>A0ABS5TQ33</accession>
<evidence type="ECO:0000256" key="1">
    <source>
        <dbReference type="SAM" id="MobiDB-lite"/>
    </source>
</evidence>
<feature type="compositionally biased region" description="Polar residues" evidence="1">
    <location>
        <begin position="17"/>
        <end position="31"/>
    </location>
</feature>
<comment type="caution">
    <text evidence="2">The sequence shown here is derived from an EMBL/GenBank/DDBJ whole genome shotgun (WGS) entry which is preliminary data.</text>
</comment>
<dbReference type="Proteomes" id="UP001197247">
    <property type="component" value="Unassembled WGS sequence"/>
</dbReference>